<dbReference type="Proteomes" id="UP000236284">
    <property type="component" value="Unassembled WGS sequence"/>
</dbReference>
<evidence type="ECO:0000259" key="1">
    <source>
        <dbReference type="Pfam" id="PF05050"/>
    </source>
</evidence>
<keyword evidence="3" id="KW-1185">Reference proteome</keyword>
<sequence>MMNATIKLAGLAEMAGDSVAEVETITVDELTKDWPRVDLIKIDAEGAEDSIWSGMEKTISKNKDIIIIMEFCSDRGYNPDPKTFLEAIQASGFSIQYIDYDSQIRPLRIEDCIADPRGCWDLFLQRKK</sequence>
<protein>
    <recommendedName>
        <fullName evidence="1">Methyltransferase FkbM domain-containing protein</fullName>
    </recommendedName>
</protein>
<dbReference type="RefSeq" id="WP_081454693.1">
    <property type="nucleotide sequence ID" value="NZ_NJHS01000395.1"/>
</dbReference>
<reference evidence="2 3" key="1">
    <citation type="submission" date="2017-06" db="EMBL/GenBank/DDBJ databases">
        <title>Genome variation in co-occurring toxic Cylindrospermopsis raciborskii strains determines phenotypic plasticity.</title>
        <authorList>
            <person name="Willis A."/>
            <person name="Woodhouse J."/>
            <person name="Ongley S."/>
            <person name="Jex A."/>
            <person name="Burford M."/>
            <person name="Neilan B."/>
        </authorList>
    </citation>
    <scope>NUCLEOTIDE SEQUENCE [LARGE SCALE GENOMIC DNA]</scope>
    <source>
        <strain evidence="2 3">C07</strain>
    </source>
</reference>
<feature type="domain" description="Methyltransferase FkbM" evidence="1">
    <location>
        <begin position="19"/>
        <end position="83"/>
    </location>
</feature>
<name>A0ABX4WI11_9CYAN</name>
<dbReference type="Pfam" id="PF05050">
    <property type="entry name" value="Methyltransf_21"/>
    <property type="match status" value="1"/>
</dbReference>
<accession>A0ABX4WI11</accession>
<organism evidence="2 3">
    <name type="scientific">Cylindrospermopsis raciborskii C07</name>
    <dbReference type="NCBI Taxonomy" id="2014886"/>
    <lineage>
        <taxon>Bacteria</taxon>
        <taxon>Bacillati</taxon>
        <taxon>Cyanobacteriota</taxon>
        <taxon>Cyanophyceae</taxon>
        <taxon>Nostocales</taxon>
        <taxon>Aphanizomenonaceae</taxon>
        <taxon>Cylindrospermopsis</taxon>
    </lineage>
</organism>
<dbReference type="InterPro" id="IPR052514">
    <property type="entry name" value="SAM-dependent_MTase"/>
</dbReference>
<dbReference type="InterPro" id="IPR029063">
    <property type="entry name" value="SAM-dependent_MTases_sf"/>
</dbReference>
<comment type="caution">
    <text evidence="2">The sequence shown here is derived from an EMBL/GenBank/DDBJ whole genome shotgun (WGS) entry which is preliminary data.</text>
</comment>
<gene>
    <name evidence="2" type="ORF">CEP15_17430</name>
</gene>
<dbReference type="SUPFAM" id="SSF53335">
    <property type="entry name" value="S-adenosyl-L-methionine-dependent methyltransferases"/>
    <property type="match status" value="1"/>
</dbReference>
<dbReference type="PANTHER" id="PTHR34203">
    <property type="entry name" value="METHYLTRANSFERASE, FKBM FAMILY PROTEIN"/>
    <property type="match status" value="1"/>
</dbReference>
<dbReference type="PANTHER" id="PTHR34203:SF15">
    <property type="entry name" value="SLL1173 PROTEIN"/>
    <property type="match status" value="1"/>
</dbReference>
<evidence type="ECO:0000313" key="3">
    <source>
        <dbReference type="Proteomes" id="UP000236284"/>
    </source>
</evidence>
<dbReference type="Gene3D" id="3.40.50.150">
    <property type="entry name" value="Vaccinia Virus protein VP39"/>
    <property type="match status" value="1"/>
</dbReference>
<evidence type="ECO:0000313" key="2">
    <source>
        <dbReference type="EMBL" id="PNJ91923.1"/>
    </source>
</evidence>
<dbReference type="InterPro" id="IPR006342">
    <property type="entry name" value="FkbM_mtfrase"/>
</dbReference>
<proteinExistence type="predicted"/>
<dbReference type="EMBL" id="NJHS01000395">
    <property type="protein sequence ID" value="PNJ91923.1"/>
    <property type="molecule type" value="Genomic_DNA"/>
</dbReference>